<dbReference type="PIRSF" id="PIRSF001589">
    <property type="entry name" value="Asn_synthetase_glu-h"/>
    <property type="match status" value="1"/>
</dbReference>
<evidence type="ECO:0000256" key="1">
    <source>
        <dbReference type="ARBA" id="ARBA00005187"/>
    </source>
</evidence>
<evidence type="ECO:0000256" key="8">
    <source>
        <dbReference type="PIRSR" id="PIRSR001589-2"/>
    </source>
</evidence>
<dbReference type="SUPFAM" id="SSF56235">
    <property type="entry name" value="N-terminal nucleophile aminohydrolases (Ntn hydrolases)"/>
    <property type="match status" value="1"/>
</dbReference>
<dbReference type="Pfam" id="PF13522">
    <property type="entry name" value="GATase_6"/>
    <property type="match status" value="1"/>
</dbReference>
<evidence type="ECO:0000256" key="6">
    <source>
        <dbReference type="ARBA" id="ARBA00022962"/>
    </source>
</evidence>
<dbReference type="SUPFAM" id="SSF52402">
    <property type="entry name" value="Adenine nucleotide alpha hydrolases-like"/>
    <property type="match status" value="1"/>
</dbReference>
<feature type="binding site" evidence="8">
    <location>
        <position position="288"/>
    </location>
    <ligand>
        <name>ATP</name>
        <dbReference type="ChEBI" id="CHEBI:30616"/>
    </ligand>
</feature>
<evidence type="ECO:0000256" key="5">
    <source>
        <dbReference type="ARBA" id="ARBA00022840"/>
    </source>
</evidence>
<accession>A0A1D2QPJ7</accession>
<reference evidence="11 12" key="1">
    <citation type="journal article" date="2016" name="Appl. Environ. Microbiol.">
        <title>Lack of Overt Genome Reduction in the Bryostatin-Producing Bryozoan Symbiont "Candidatus Endobugula sertula".</title>
        <authorList>
            <person name="Miller I.J."/>
            <person name="Vanee N."/>
            <person name="Fong S.S."/>
            <person name="Lim-Fong G.E."/>
            <person name="Kwan J.C."/>
        </authorList>
    </citation>
    <scope>NUCLEOTIDE SEQUENCE [LARGE SCALE GENOMIC DNA]</scope>
    <source>
        <strain evidence="11">AB1-4</strain>
    </source>
</reference>
<feature type="site" description="Important for beta-aspartyl-AMP intermediate formation" evidence="9">
    <location>
        <position position="367"/>
    </location>
</feature>
<evidence type="ECO:0000256" key="3">
    <source>
        <dbReference type="ARBA" id="ARBA00012737"/>
    </source>
</evidence>
<keyword evidence="5 8" id="KW-0067">ATP-binding</keyword>
<evidence type="ECO:0000256" key="9">
    <source>
        <dbReference type="PIRSR" id="PIRSR001589-3"/>
    </source>
</evidence>
<dbReference type="Pfam" id="PF00733">
    <property type="entry name" value="Asn_synthase"/>
    <property type="match status" value="1"/>
</dbReference>
<dbReference type="STRING" id="62101.AB835_08590"/>
<dbReference type="InterPro" id="IPR051786">
    <property type="entry name" value="ASN_synthetase/amidase"/>
</dbReference>
<evidence type="ECO:0000256" key="4">
    <source>
        <dbReference type="ARBA" id="ARBA00022741"/>
    </source>
</evidence>
<evidence type="ECO:0000256" key="2">
    <source>
        <dbReference type="ARBA" id="ARBA00005752"/>
    </source>
</evidence>
<dbReference type="EC" id="6.3.5.4" evidence="3"/>
<dbReference type="InterPro" id="IPR029055">
    <property type="entry name" value="Ntn_hydrolases_N"/>
</dbReference>
<dbReference type="PANTHER" id="PTHR43284">
    <property type="entry name" value="ASPARAGINE SYNTHETASE (GLUTAMINE-HYDROLYZING)"/>
    <property type="match status" value="1"/>
</dbReference>
<dbReference type="GO" id="GO:0005829">
    <property type="term" value="C:cytosol"/>
    <property type="evidence" value="ECO:0007669"/>
    <property type="project" value="TreeGrafter"/>
</dbReference>
<dbReference type="PANTHER" id="PTHR43284:SF1">
    <property type="entry name" value="ASPARAGINE SYNTHETASE"/>
    <property type="match status" value="1"/>
</dbReference>
<feature type="binding site" evidence="8">
    <location>
        <position position="99"/>
    </location>
    <ligand>
        <name>L-glutamine</name>
        <dbReference type="ChEBI" id="CHEBI:58359"/>
    </ligand>
</feature>
<dbReference type="Gene3D" id="3.40.50.620">
    <property type="entry name" value="HUPs"/>
    <property type="match status" value="1"/>
</dbReference>
<dbReference type="PROSITE" id="PS51278">
    <property type="entry name" value="GATASE_TYPE_2"/>
    <property type="match status" value="1"/>
</dbReference>
<sequence>MNFSPNGFEITSSYLEKMRDTMHHRGPDGGGVWVSSDATIGLAHRRLSIIDLSHSADQPMSNDDASIRLVFNGEIYNHAEIRIKLDQERTIHWQTDHSDTEVLLRAYETWSIDCLSHFRGMFAIAIWDANESCLWLVRDRIGIKPLYWSLHNSRIIFASEIKALLADPEQQRAVDKNALYDYLSFICTPGTQTLFAGISKLEPGHLLKVLPSGEIQERQWYNVWEHVSPSAFSEYTYSQVLDTLAESVELRKVGDVPVGVFLSGGVDSSTNAALFSRDTENPIQTFSIGYQGEYSTYTNELSFARNMANLVGADYYETQLSENDLINFLPQMIHLQDEPIGDPVCVPLYYVSKLARANGVTVCQVGEGADELFWGYSSWQRFLRLQQWMNNPLGKIAAPILKSVMGLAGLKNRREFDIINRASCGQPVFWGGAEGLTEKEKYDILSPEYRQYFKDRSGWDTLKPIWEHFRKSAPEPSVLNWMTYLELRIRLPELLLMRVDKMSMGVSLEARVPFLDHKLVEMALGIPQRAKTKNKQSKHILKTAVRGLIPDEVIDRKKAGFGVPVQEWLFSKLGDKIKEEIQQFCKDTNYFSYQGIEKLFASNKRVRIWYIYNFVLWHRYYIEQKPI</sequence>
<name>A0A1D2QPJ7_9GAMM</name>
<organism evidence="11 12">
    <name type="scientific">Candidatus Endobugula sertula</name>
    <name type="common">Bugula neritina bacterial symbiont</name>
    <dbReference type="NCBI Taxonomy" id="62101"/>
    <lineage>
        <taxon>Bacteria</taxon>
        <taxon>Pseudomonadati</taxon>
        <taxon>Pseudomonadota</taxon>
        <taxon>Gammaproteobacteria</taxon>
        <taxon>Cellvibrionales</taxon>
        <taxon>Cellvibrionaceae</taxon>
        <taxon>Candidatus Endobugula</taxon>
    </lineage>
</organism>
<dbReference type="InterPro" id="IPR006426">
    <property type="entry name" value="Asn_synth_AEB"/>
</dbReference>
<evidence type="ECO:0000256" key="7">
    <source>
        <dbReference type="ARBA" id="ARBA00048741"/>
    </source>
</evidence>
<protein>
    <recommendedName>
        <fullName evidence="3">asparagine synthase (glutamine-hydrolyzing)</fullName>
        <ecNumber evidence="3">6.3.5.4</ecNumber>
    </recommendedName>
</protein>
<dbReference type="InterPro" id="IPR017932">
    <property type="entry name" value="GATase_2_dom"/>
</dbReference>
<evidence type="ECO:0000259" key="10">
    <source>
        <dbReference type="PROSITE" id="PS51278"/>
    </source>
</evidence>
<dbReference type="Proteomes" id="UP000242502">
    <property type="component" value="Unassembled WGS sequence"/>
</dbReference>
<dbReference type="AlphaFoldDB" id="A0A1D2QPJ7"/>
<comment type="similarity">
    <text evidence="2">Belongs to the asparagine synthetase family.</text>
</comment>
<feature type="domain" description="Glutamine amidotransferase type-2" evidence="10">
    <location>
        <begin position="1"/>
        <end position="212"/>
    </location>
</feature>
<dbReference type="EMBL" id="MDLC01000027">
    <property type="protein sequence ID" value="ODS23508.1"/>
    <property type="molecule type" value="Genomic_DNA"/>
</dbReference>
<gene>
    <name evidence="11" type="ORF">AB835_08590</name>
</gene>
<dbReference type="GO" id="GO:0004066">
    <property type="term" value="F:asparagine synthase (glutamine-hydrolyzing) activity"/>
    <property type="evidence" value="ECO:0007669"/>
    <property type="project" value="UniProtKB-EC"/>
</dbReference>
<proteinExistence type="inferred from homology"/>
<keyword evidence="6" id="KW-0315">Glutamine amidotransferase</keyword>
<dbReference type="InterPro" id="IPR014729">
    <property type="entry name" value="Rossmann-like_a/b/a_fold"/>
</dbReference>
<dbReference type="CDD" id="cd00712">
    <property type="entry name" value="AsnB"/>
    <property type="match status" value="1"/>
</dbReference>
<evidence type="ECO:0000313" key="12">
    <source>
        <dbReference type="Proteomes" id="UP000242502"/>
    </source>
</evidence>
<dbReference type="CDD" id="cd01991">
    <property type="entry name" value="Asn_synthase_B_C"/>
    <property type="match status" value="1"/>
</dbReference>
<keyword evidence="4 8" id="KW-0547">Nucleotide-binding</keyword>
<dbReference type="GO" id="GO:0005524">
    <property type="term" value="F:ATP binding"/>
    <property type="evidence" value="ECO:0007669"/>
    <property type="project" value="UniProtKB-KW"/>
</dbReference>
<comment type="catalytic activity">
    <reaction evidence="7">
        <text>L-aspartate + L-glutamine + ATP + H2O = L-asparagine + L-glutamate + AMP + diphosphate + H(+)</text>
        <dbReference type="Rhea" id="RHEA:12228"/>
        <dbReference type="ChEBI" id="CHEBI:15377"/>
        <dbReference type="ChEBI" id="CHEBI:15378"/>
        <dbReference type="ChEBI" id="CHEBI:29985"/>
        <dbReference type="ChEBI" id="CHEBI:29991"/>
        <dbReference type="ChEBI" id="CHEBI:30616"/>
        <dbReference type="ChEBI" id="CHEBI:33019"/>
        <dbReference type="ChEBI" id="CHEBI:58048"/>
        <dbReference type="ChEBI" id="CHEBI:58359"/>
        <dbReference type="ChEBI" id="CHEBI:456215"/>
        <dbReference type="EC" id="6.3.5.4"/>
    </reaction>
</comment>
<dbReference type="InterPro" id="IPR033738">
    <property type="entry name" value="AsnB_N"/>
</dbReference>
<dbReference type="InterPro" id="IPR001962">
    <property type="entry name" value="Asn_synthase"/>
</dbReference>
<comment type="caution">
    <text evidence="11">The sequence shown here is derived from an EMBL/GenBank/DDBJ whole genome shotgun (WGS) entry which is preliminary data.</text>
</comment>
<dbReference type="NCBIfam" id="TIGR01536">
    <property type="entry name" value="asn_synth_AEB"/>
    <property type="match status" value="1"/>
</dbReference>
<comment type="pathway">
    <text evidence="1">Amino-acid biosynthesis; L-asparagine biosynthesis; L-asparagine from L-aspartate (L-Gln route): step 1/1.</text>
</comment>
<evidence type="ECO:0000313" key="11">
    <source>
        <dbReference type="EMBL" id="ODS23508.1"/>
    </source>
</evidence>
<dbReference type="GO" id="GO:0006529">
    <property type="term" value="P:asparagine biosynthetic process"/>
    <property type="evidence" value="ECO:0007669"/>
    <property type="project" value="InterPro"/>
</dbReference>
<dbReference type="Gene3D" id="3.60.20.10">
    <property type="entry name" value="Glutamine Phosphoribosylpyrophosphate, subunit 1, domain 1"/>
    <property type="match status" value="1"/>
</dbReference>